<keyword evidence="2" id="KW-1185">Reference proteome</keyword>
<dbReference type="Proteomes" id="UP001234297">
    <property type="component" value="Chromosome 10"/>
</dbReference>
<organism evidence="1 2">
    <name type="scientific">Persea americana</name>
    <name type="common">Avocado</name>
    <dbReference type="NCBI Taxonomy" id="3435"/>
    <lineage>
        <taxon>Eukaryota</taxon>
        <taxon>Viridiplantae</taxon>
        <taxon>Streptophyta</taxon>
        <taxon>Embryophyta</taxon>
        <taxon>Tracheophyta</taxon>
        <taxon>Spermatophyta</taxon>
        <taxon>Magnoliopsida</taxon>
        <taxon>Magnoliidae</taxon>
        <taxon>Laurales</taxon>
        <taxon>Lauraceae</taxon>
        <taxon>Persea</taxon>
    </lineage>
</organism>
<accession>A0ACC2KQL3</accession>
<evidence type="ECO:0000313" key="1">
    <source>
        <dbReference type="EMBL" id="KAJ8623121.1"/>
    </source>
</evidence>
<gene>
    <name evidence="1" type="ORF">MRB53_031650</name>
</gene>
<reference evidence="1 2" key="1">
    <citation type="journal article" date="2022" name="Hortic Res">
        <title>A haplotype resolved chromosomal level avocado genome allows analysis of novel avocado genes.</title>
        <authorList>
            <person name="Nath O."/>
            <person name="Fletcher S.J."/>
            <person name="Hayward A."/>
            <person name="Shaw L.M."/>
            <person name="Masouleh A.K."/>
            <person name="Furtado A."/>
            <person name="Henry R.J."/>
            <person name="Mitter N."/>
        </authorList>
    </citation>
    <scope>NUCLEOTIDE SEQUENCE [LARGE SCALE GENOMIC DNA]</scope>
    <source>
        <strain evidence="2">cv. Hass</strain>
    </source>
</reference>
<proteinExistence type="predicted"/>
<sequence length="1004" mass="111532">MSSSPLQNPEPRKWRFTWETLAHIPTLRLFLFNPDHRPSIQCRNLKSSLNFELSLLSVSWIEDESIDLSVEFELRVPIPRVLIDPGSPVDARALEDHIEVKLVLLLPVDHPLVTADFESVLDASEEGVGGGNGGSNRLMPLSLDSDIRSLSSEGGVHLYCKNCSTKLTRIPLRSFLEIPSVDWREVADNWFGACCCSFGGISEKLVAEYVNSHICANGTCLLDDTSVIICKDDLEGYSFSDHLDNDLKHELKLDLVGKDDSTDCMDSRTNGGGGLSTACGNDGTDDICGTLSSLSLGEKAFHKSHSISECAGKLPQGTGYCFTENTDVAHSIIDEKCSTNMDFLEQELEPTSVRLEKQYSASDLMKDQSHCCVNETHYRSSHLHERSFHNVSIPSTKEEQLTKYAKLQTNQKWLPNGAAGGGFMITSADISNDVEWVRFLCSNCSSLLGSFPSAKDRYTPVDGGVRLFKCYISTTVPVGGSADTFRNHTLQRVFVNRLLESAAEELSFRTIVKDLKDKSPMLQIIILNPKSWCSTGCCLDAENGAEPIPKITLHPVVKVLFSDCSIATKAGMREIEEWANRKQAAEEREGERVVGVKMGDRFFPNEFPDFVAETEEITQTATATDALSKLLSLPYHKTAESFLRRAIDLKDKIVKETWLRTGGRVKDFTLYTGSLGTAYLLFKAYQVTNNKSDLNLCIEIVRACEYASRESGHVTYICGRAGVCALGAVAAKQAGDQALLNQYLNQFKKIQLPEGNPNELLYGRSGYLWACFLLNKYIGERTIPSSHTGVISKRIIKDGIQLSDGRCPLMYEWHGKKYWGAAHGLAGIMHVLMEMELKPDEQELVKGTLRYMIHNRFPSGNYPSSEDSETDRLVHWCHGAPGIALTLAKAAKVFQDEKFLKAAGDAQEVVWNRGLLKRVGICHGVSGNTYVFLSLYQLTGNIEFLYRAKAFACFLLDRADNLTREGKMHGGDRPYSLFEGSGGMAFLFFDMINPNQARFPGYEL</sequence>
<dbReference type="EMBL" id="CM056818">
    <property type="protein sequence ID" value="KAJ8623121.1"/>
    <property type="molecule type" value="Genomic_DNA"/>
</dbReference>
<protein>
    <submittedName>
        <fullName evidence="1">Uncharacterized protein</fullName>
    </submittedName>
</protein>
<comment type="caution">
    <text evidence="1">The sequence shown here is derived from an EMBL/GenBank/DDBJ whole genome shotgun (WGS) entry which is preliminary data.</text>
</comment>
<evidence type="ECO:0000313" key="2">
    <source>
        <dbReference type="Proteomes" id="UP001234297"/>
    </source>
</evidence>
<name>A0ACC2KQL3_PERAE</name>